<dbReference type="GeneID" id="87898258"/>
<dbReference type="EMBL" id="JAFFGZ010000006">
    <property type="protein sequence ID" value="KAK4643809.1"/>
    <property type="molecule type" value="Genomic_DNA"/>
</dbReference>
<evidence type="ECO:0000313" key="2">
    <source>
        <dbReference type="Proteomes" id="UP001322138"/>
    </source>
</evidence>
<accession>A0ABR0FL70</accession>
<name>A0ABR0FL70_9PEZI</name>
<gene>
    <name evidence="1" type="ORF">QC761_404930</name>
</gene>
<keyword evidence="2" id="KW-1185">Reference proteome</keyword>
<dbReference type="Proteomes" id="UP001322138">
    <property type="component" value="Unassembled WGS sequence"/>
</dbReference>
<proteinExistence type="predicted"/>
<evidence type="ECO:0000313" key="1">
    <source>
        <dbReference type="EMBL" id="KAK4643809.1"/>
    </source>
</evidence>
<sequence>MPTVQEPTQQERMEAIPQDGSVVKKVICEQPKAEPLPQADNEISMRGGGMNIGFTCCGGSCSFHKHCC</sequence>
<reference evidence="1 2" key="1">
    <citation type="journal article" date="2023" name="bioRxiv">
        <title>High-quality genome assemblies of four members of thePodospora anserinaspecies complex.</title>
        <authorList>
            <person name="Ament-Velasquez S.L."/>
            <person name="Vogan A.A."/>
            <person name="Wallerman O."/>
            <person name="Hartmann F."/>
            <person name="Gautier V."/>
            <person name="Silar P."/>
            <person name="Giraud T."/>
            <person name="Johannesson H."/>
        </authorList>
    </citation>
    <scope>NUCLEOTIDE SEQUENCE [LARGE SCALE GENOMIC DNA]</scope>
    <source>
        <strain evidence="1 2">CBS 112042</strain>
    </source>
</reference>
<comment type="caution">
    <text evidence="1">The sequence shown here is derived from an EMBL/GenBank/DDBJ whole genome shotgun (WGS) entry which is preliminary data.</text>
</comment>
<organism evidence="1 2">
    <name type="scientific">Podospora bellae-mahoneyi</name>
    <dbReference type="NCBI Taxonomy" id="2093777"/>
    <lineage>
        <taxon>Eukaryota</taxon>
        <taxon>Fungi</taxon>
        <taxon>Dikarya</taxon>
        <taxon>Ascomycota</taxon>
        <taxon>Pezizomycotina</taxon>
        <taxon>Sordariomycetes</taxon>
        <taxon>Sordariomycetidae</taxon>
        <taxon>Sordariales</taxon>
        <taxon>Podosporaceae</taxon>
        <taxon>Podospora</taxon>
    </lineage>
</organism>
<dbReference type="RefSeq" id="XP_062732785.1">
    <property type="nucleotide sequence ID" value="XM_062878776.1"/>
</dbReference>
<protein>
    <submittedName>
        <fullName evidence="1">Uncharacterized protein</fullName>
    </submittedName>
</protein>